<evidence type="ECO:0000313" key="3">
    <source>
        <dbReference type="Proteomes" id="UP000005868"/>
    </source>
</evidence>
<dbReference type="eggNOG" id="COG0613">
    <property type="taxonomic scope" value="Bacteria"/>
</dbReference>
<dbReference type="InterPro" id="IPR052018">
    <property type="entry name" value="PHP_domain"/>
</dbReference>
<dbReference type="GO" id="GO:0004534">
    <property type="term" value="F:5'-3' RNA exonuclease activity"/>
    <property type="evidence" value="ECO:0007669"/>
    <property type="project" value="TreeGrafter"/>
</dbReference>
<dbReference type="InterPro" id="IPR004013">
    <property type="entry name" value="PHP_dom"/>
</dbReference>
<proteinExistence type="predicted"/>
<dbReference type="HOGENOM" id="CLU_097071_0_0_0"/>
<protein>
    <submittedName>
        <fullName evidence="2">PHP domain protein</fullName>
    </submittedName>
</protein>
<dbReference type="OrthoDB" id="9791620at2"/>
<reference evidence="3" key="1">
    <citation type="submission" date="2011-10" db="EMBL/GenBank/DDBJ databases">
        <title>The complete genome of chromosome of Thermovirga lienii DSM 17291.</title>
        <authorList>
            <consortium name="US DOE Joint Genome Institute (JGI-PGF)"/>
            <person name="Lucas S."/>
            <person name="Copeland A."/>
            <person name="Lapidus A."/>
            <person name="Glavina del Rio T."/>
            <person name="Dalin E."/>
            <person name="Tice H."/>
            <person name="Bruce D."/>
            <person name="Goodwin L."/>
            <person name="Pitluck S."/>
            <person name="Peters L."/>
            <person name="Mikhailova N."/>
            <person name="Saunders E."/>
            <person name="Kyrpides N."/>
            <person name="Mavromatis K."/>
            <person name="Ivanova N."/>
            <person name="Last F.I."/>
            <person name="Brettin T."/>
            <person name="Detter J.C."/>
            <person name="Han C."/>
            <person name="Larimer F."/>
            <person name="Land M."/>
            <person name="Hauser L."/>
            <person name="Markowitz V."/>
            <person name="Cheng J.-F."/>
            <person name="Hugenholtz P."/>
            <person name="Woyke T."/>
            <person name="Wu D."/>
            <person name="Spring S."/>
            <person name="Schroeder M."/>
            <person name="Brambilla E.-M."/>
            <person name="Klenk H.-P."/>
            <person name="Eisen J.A."/>
        </authorList>
    </citation>
    <scope>NUCLEOTIDE SEQUENCE [LARGE SCALE GENOMIC DNA]</scope>
    <source>
        <strain evidence="3">ATCC BAA-1197 / DSM 17291 / Cas60314</strain>
    </source>
</reference>
<dbReference type="Gene3D" id="3.20.20.140">
    <property type="entry name" value="Metal-dependent hydrolases"/>
    <property type="match status" value="1"/>
</dbReference>
<dbReference type="InterPro" id="IPR016195">
    <property type="entry name" value="Pol/histidinol_Pase-like"/>
</dbReference>
<dbReference type="SUPFAM" id="SSF89550">
    <property type="entry name" value="PHP domain-like"/>
    <property type="match status" value="1"/>
</dbReference>
<evidence type="ECO:0000313" key="2">
    <source>
        <dbReference type="EMBL" id="AER67346.1"/>
    </source>
</evidence>
<dbReference type="AlphaFoldDB" id="G7V7U2"/>
<keyword evidence="3" id="KW-1185">Reference proteome</keyword>
<evidence type="ECO:0000259" key="1">
    <source>
        <dbReference type="SMART" id="SM00481"/>
    </source>
</evidence>
<dbReference type="SMART" id="SM00481">
    <property type="entry name" value="POLIIIAc"/>
    <property type="match status" value="1"/>
</dbReference>
<dbReference type="STRING" id="580340.Tlie_1624"/>
<dbReference type="GO" id="GO:0035312">
    <property type="term" value="F:5'-3' DNA exonuclease activity"/>
    <property type="evidence" value="ECO:0007669"/>
    <property type="project" value="TreeGrafter"/>
</dbReference>
<reference evidence="2 3" key="2">
    <citation type="journal article" date="2012" name="Stand. Genomic Sci.">
        <title>Genome sequence of the moderately thermophilic, amino-acid-degrading and sulfur-reducing bacterium Thermovirga lienii type strain (Cas60314(T)).</title>
        <authorList>
            <person name="Goker M."/>
            <person name="Saunders E."/>
            <person name="Lapidus A."/>
            <person name="Nolan M."/>
            <person name="Lucas S."/>
            <person name="Hammon N."/>
            <person name="Deshpande S."/>
            <person name="Cheng J.F."/>
            <person name="Han C."/>
            <person name="Tapia R."/>
            <person name="Goodwin L.A."/>
            <person name="Pitluck S."/>
            <person name="Liolios K."/>
            <person name="Mavromatis K."/>
            <person name="Pagani I."/>
            <person name="Ivanova N."/>
            <person name="Mikhailova N."/>
            <person name="Pati A."/>
            <person name="Chen A."/>
            <person name="Palaniappan K."/>
            <person name="Land M."/>
            <person name="Chang Y.J."/>
            <person name="Jeffries C.D."/>
            <person name="Brambilla E.M."/>
            <person name="Rohde M."/>
            <person name="Spring S."/>
            <person name="Detter J.C."/>
            <person name="Woyke T."/>
            <person name="Bristow J."/>
            <person name="Eisen J.A."/>
            <person name="Markowitz V."/>
            <person name="Hugenholtz P."/>
            <person name="Kyrpides N.C."/>
            <person name="Klenk H.P."/>
        </authorList>
    </citation>
    <scope>NUCLEOTIDE SEQUENCE [LARGE SCALE GENOMIC DNA]</scope>
    <source>
        <strain evidence="3">ATCC BAA-1197 / DSM 17291 / Cas60314</strain>
    </source>
</reference>
<dbReference type="CDD" id="cd07432">
    <property type="entry name" value="PHP_HisPPase"/>
    <property type="match status" value="1"/>
</dbReference>
<dbReference type="EMBL" id="CP003096">
    <property type="protein sequence ID" value="AER67346.1"/>
    <property type="molecule type" value="Genomic_DNA"/>
</dbReference>
<dbReference type="PANTHER" id="PTHR42924:SF3">
    <property type="entry name" value="POLYMERASE_HISTIDINOL PHOSPHATASE N-TERMINAL DOMAIN-CONTAINING PROTEIN"/>
    <property type="match status" value="1"/>
</dbReference>
<name>G7V7U2_THELD</name>
<dbReference type="Pfam" id="PF02811">
    <property type="entry name" value="PHP"/>
    <property type="match status" value="1"/>
</dbReference>
<feature type="domain" description="Polymerase/histidinol phosphatase N-terminal" evidence="1">
    <location>
        <begin position="1"/>
        <end position="69"/>
    </location>
</feature>
<dbReference type="KEGG" id="tli:Tlie_1624"/>
<dbReference type="InterPro" id="IPR003141">
    <property type="entry name" value="Pol/His_phosphatase_N"/>
</dbReference>
<dbReference type="PANTHER" id="PTHR42924">
    <property type="entry name" value="EXONUCLEASE"/>
    <property type="match status" value="1"/>
</dbReference>
<organism evidence="2 3">
    <name type="scientific">Thermovirga lienii (strain ATCC BAA-1197 / DSM 17291 / Cas60314)</name>
    <dbReference type="NCBI Taxonomy" id="580340"/>
    <lineage>
        <taxon>Bacteria</taxon>
        <taxon>Thermotogati</taxon>
        <taxon>Synergistota</taxon>
        <taxon>Synergistia</taxon>
        <taxon>Synergistales</taxon>
        <taxon>Thermovirgaceae</taxon>
        <taxon>Thermovirga</taxon>
    </lineage>
</organism>
<gene>
    <name evidence="2" type="ordered locus">Tlie_1624</name>
</gene>
<sequence length="244" mass="27318">MDLHVHTVLSPCAELDMGAPDIVDRCIKEGINIIAITDHNAAKNSLAVKKAASGTGVEVIFGLEVQSVEDVHVLCYFEEWKETAEFEAWVWDHLPPVDNIPEKFGMQLIIDERNRIKGQESKFLLQGITKTADEIIHKAKTLGGVCVLAHIDREAFSYMSVLGFLPDDLEVDAVEVSKYLTKAEALDWKRKVKGRPVIRSSDAHRLSDLKKEHATPVLLESPTLEEIVMAFRGASGRKVLWPYF</sequence>
<dbReference type="Proteomes" id="UP000005868">
    <property type="component" value="Chromosome"/>
</dbReference>
<accession>G7V7U2</accession>